<dbReference type="InterPro" id="IPR024654">
    <property type="entry name" value="Calcineurin-like_PHP_lpxH"/>
</dbReference>
<dbReference type="RefSeq" id="WP_377474407.1">
    <property type="nucleotide sequence ID" value="NZ_JBHLWN010000118.1"/>
</dbReference>
<dbReference type="Gene3D" id="3.60.21.10">
    <property type="match status" value="1"/>
</dbReference>
<keyword evidence="4" id="KW-1185">Reference proteome</keyword>
<dbReference type="InterPro" id="IPR011152">
    <property type="entry name" value="Pesterase_MJ0912"/>
</dbReference>
<reference evidence="3 4" key="1">
    <citation type="submission" date="2024-09" db="EMBL/GenBank/DDBJ databases">
        <authorList>
            <person name="Sun Q."/>
            <person name="Mori K."/>
        </authorList>
    </citation>
    <scope>NUCLEOTIDE SEQUENCE [LARGE SCALE GENOMIC DNA]</scope>
    <source>
        <strain evidence="3 4">CCM 7759</strain>
    </source>
</reference>
<gene>
    <name evidence="3" type="ORF">ACFFK0_28445</name>
</gene>
<evidence type="ECO:0000313" key="4">
    <source>
        <dbReference type="Proteomes" id="UP001589776"/>
    </source>
</evidence>
<comment type="caution">
    <text evidence="3">The sequence shown here is derived from an EMBL/GenBank/DDBJ whole genome shotgun (WGS) entry which is preliminary data.</text>
</comment>
<dbReference type="InterPro" id="IPR050126">
    <property type="entry name" value="Ap4A_hydrolase"/>
</dbReference>
<evidence type="ECO:0000259" key="2">
    <source>
        <dbReference type="Pfam" id="PF12850"/>
    </source>
</evidence>
<name>A0ABV6DUM5_9BACL</name>
<dbReference type="CDD" id="cd00838">
    <property type="entry name" value="MPP_superfamily"/>
    <property type="match status" value="1"/>
</dbReference>
<evidence type="ECO:0000256" key="1">
    <source>
        <dbReference type="ARBA" id="ARBA00008950"/>
    </source>
</evidence>
<dbReference type="SUPFAM" id="SSF56300">
    <property type="entry name" value="Metallo-dependent phosphatases"/>
    <property type="match status" value="1"/>
</dbReference>
<feature type="domain" description="Calcineurin-like phosphoesterase" evidence="2">
    <location>
        <begin position="3"/>
        <end position="195"/>
    </location>
</feature>
<dbReference type="PIRSF" id="PIRSF000883">
    <property type="entry name" value="Pesterase_MJ0912"/>
    <property type="match status" value="1"/>
</dbReference>
<sequence>MEKIAIISDIHSNLTALDAVLKDIAKRRIKRIVCLGDLVGKGPQPVACIDRVRDKCEIVLQGNWDDGIGAEQNNPNDAWQQEQIGAERIRYLAELPFSYDLLMSGKLIRMFHASPESVYIRVKRKDPKEAKLGLFANTPRTGTPEDGRTPDIVLYGDVHTPYMQTFKSRGLTLWNVGSVGVPYDGIPMPSYVIIEGTPGDLPAPISVQHVRVPYDIEQAVLAAQQSGMPMPGQERFIAEIRTAISHK</sequence>
<dbReference type="Proteomes" id="UP001589776">
    <property type="component" value="Unassembled WGS sequence"/>
</dbReference>
<comment type="similarity">
    <text evidence="1">Belongs to the metallophosphoesterase superfamily. YfcE family.</text>
</comment>
<dbReference type="InterPro" id="IPR029052">
    <property type="entry name" value="Metallo-depent_PP-like"/>
</dbReference>
<evidence type="ECO:0000313" key="3">
    <source>
        <dbReference type="EMBL" id="MFC0216332.1"/>
    </source>
</evidence>
<dbReference type="PANTHER" id="PTHR42850:SF2">
    <property type="entry name" value="BLL5683 PROTEIN"/>
    <property type="match status" value="1"/>
</dbReference>
<dbReference type="Pfam" id="PF12850">
    <property type="entry name" value="Metallophos_2"/>
    <property type="match status" value="1"/>
</dbReference>
<accession>A0ABV6DUM5</accession>
<proteinExistence type="inferred from homology"/>
<organism evidence="3 4">
    <name type="scientific">Paenibacillus chartarius</name>
    <dbReference type="NCBI Taxonomy" id="747481"/>
    <lineage>
        <taxon>Bacteria</taxon>
        <taxon>Bacillati</taxon>
        <taxon>Bacillota</taxon>
        <taxon>Bacilli</taxon>
        <taxon>Bacillales</taxon>
        <taxon>Paenibacillaceae</taxon>
        <taxon>Paenibacillus</taxon>
    </lineage>
</organism>
<dbReference type="EMBL" id="JBHLWN010000118">
    <property type="protein sequence ID" value="MFC0216332.1"/>
    <property type="molecule type" value="Genomic_DNA"/>
</dbReference>
<protein>
    <submittedName>
        <fullName evidence="3">Metallophosphoesterase family protein</fullName>
    </submittedName>
</protein>
<dbReference type="PANTHER" id="PTHR42850">
    <property type="entry name" value="METALLOPHOSPHOESTERASE"/>
    <property type="match status" value="1"/>
</dbReference>